<dbReference type="FunFam" id="3.30.1490.10:FF:000001">
    <property type="entry name" value="30S ribosomal protein S8"/>
    <property type="match status" value="1"/>
</dbReference>
<dbReference type="RefSeq" id="WP_110129962.1">
    <property type="nucleotide sequence ID" value="NZ_QHJQ01000002.1"/>
</dbReference>
<dbReference type="Pfam" id="PF00410">
    <property type="entry name" value="Ribosomal_S8"/>
    <property type="match status" value="1"/>
</dbReference>
<dbReference type="OrthoDB" id="9802617at2"/>
<dbReference type="GO" id="GO:1990904">
    <property type="term" value="C:ribonucleoprotein complex"/>
    <property type="evidence" value="ECO:0007669"/>
    <property type="project" value="UniProtKB-KW"/>
</dbReference>
<evidence type="ECO:0000256" key="4">
    <source>
        <dbReference type="ARBA" id="ARBA00035258"/>
    </source>
</evidence>
<dbReference type="InterPro" id="IPR035987">
    <property type="entry name" value="Ribosomal_uS8_sf"/>
</dbReference>
<proteinExistence type="inferred from homology"/>
<accession>A0A317ZNJ3</accession>
<evidence type="ECO:0000256" key="3">
    <source>
        <dbReference type="ARBA" id="ARBA00023274"/>
    </source>
</evidence>
<dbReference type="Gene3D" id="3.30.1490.10">
    <property type="match status" value="1"/>
</dbReference>
<gene>
    <name evidence="6" type="primary">rpsH</name>
    <name evidence="8" type="ORF">DDZ13_03065</name>
</gene>
<keyword evidence="2 6" id="KW-0689">Ribosomal protein</keyword>
<evidence type="ECO:0000256" key="5">
    <source>
        <dbReference type="ARBA" id="ARBA00046740"/>
    </source>
</evidence>
<dbReference type="HAMAP" id="MF_01302_B">
    <property type="entry name" value="Ribosomal_uS8_B"/>
    <property type="match status" value="1"/>
</dbReference>
<dbReference type="InterPro" id="IPR047863">
    <property type="entry name" value="Ribosomal_uS8_CS"/>
</dbReference>
<comment type="similarity">
    <text evidence="1 6 7">Belongs to the universal ribosomal protein uS8 family.</text>
</comment>
<dbReference type="FunCoup" id="A0A317ZNJ3">
    <property type="interactions" value="484"/>
</dbReference>
<keyword evidence="9" id="KW-1185">Reference proteome</keyword>
<dbReference type="InParanoid" id="A0A317ZNJ3"/>
<dbReference type="GO" id="GO:0005737">
    <property type="term" value="C:cytoplasm"/>
    <property type="evidence" value="ECO:0007669"/>
    <property type="project" value="UniProtKB-ARBA"/>
</dbReference>
<evidence type="ECO:0000256" key="1">
    <source>
        <dbReference type="ARBA" id="ARBA00006471"/>
    </source>
</evidence>
<evidence type="ECO:0000313" key="9">
    <source>
        <dbReference type="Proteomes" id="UP000247099"/>
    </source>
</evidence>
<protein>
    <recommendedName>
        <fullName evidence="4 6">Small ribosomal subunit protein uS8</fullName>
    </recommendedName>
</protein>
<dbReference type="GO" id="GO:0006412">
    <property type="term" value="P:translation"/>
    <property type="evidence" value="ECO:0007669"/>
    <property type="project" value="UniProtKB-UniRule"/>
</dbReference>
<evidence type="ECO:0000313" key="8">
    <source>
        <dbReference type="EMBL" id="PXA04961.1"/>
    </source>
</evidence>
<keyword evidence="6" id="KW-0699">rRNA-binding</keyword>
<comment type="function">
    <text evidence="6">One of the primary rRNA binding proteins, it binds directly to 16S rRNA central domain where it helps coordinate assembly of the platform of the 30S subunit.</text>
</comment>
<dbReference type="GO" id="GO:0005840">
    <property type="term" value="C:ribosome"/>
    <property type="evidence" value="ECO:0007669"/>
    <property type="project" value="UniProtKB-KW"/>
</dbReference>
<dbReference type="GO" id="GO:0003735">
    <property type="term" value="F:structural constituent of ribosome"/>
    <property type="evidence" value="ECO:0007669"/>
    <property type="project" value="InterPro"/>
</dbReference>
<dbReference type="GO" id="GO:0019843">
    <property type="term" value="F:rRNA binding"/>
    <property type="evidence" value="ECO:0007669"/>
    <property type="project" value="UniProtKB-UniRule"/>
</dbReference>
<sequence>MAVHDTIGDFLTTIRNASAAHKDTCTMQSSKMRAAIAAILKDEGYINDVSEGENEKGFKTLTLSLKFVGDTPAITGIERHSTPGRRLYYGCKDIPRVLGGLGVAILTTSKGVMRARDAREAGVGGELVCKVW</sequence>
<evidence type="ECO:0000256" key="7">
    <source>
        <dbReference type="RuleBase" id="RU003660"/>
    </source>
</evidence>
<reference evidence="8 9" key="1">
    <citation type="submission" date="2018-05" db="EMBL/GenBank/DDBJ databases">
        <title>Coraliomargarita sinensis sp. nov., isolated from a marine solar saltern.</title>
        <authorList>
            <person name="Zhou L.Y."/>
        </authorList>
    </citation>
    <scope>NUCLEOTIDE SEQUENCE [LARGE SCALE GENOMIC DNA]</scope>
    <source>
        <strain evidence="8 9">WN38</strain>
    </source>
</reference>
<keyword evidence="6" id="KW-0694">RNA-binding</keyword>
<dbReference type="PROSITE" id="PS00053">
    <property type="entry name" value="RIBOSOMAL_S8"/>
    <property type="match status" value="1"/>
</dbReference>
<dbReference type="NCBIfam" id="NF001109">
    <property type="entry name" value="PRK00136.1"/>
    <property type="match status" value="1"/>
</dbReference>
<keyword evidence="3 6" id="KW-0687">Ribonucleoprotein</keyword>
<evidence type="ECO:0000256" key="6">
    <source>
        <dbReference type="HAMAP-Rule" id="MF_01302"/>
    </source>
</evidence>
<dbReference type="InterPro" id="IPR000630">
    <property type="entry name" value="Ribosomal_uS8"/>
</dbReference>
<dbReference type="Gene3D" id="3.30.1370.30">
    <property type="match status" value="1"/>
</dbReference>
<evidence type="ECO:0000256" key="2">
    <source>
        <dbReference type="ARBA" id="ARBA00022980"/>
    </source>
</evidence>
<dbReference type="PANTHER" id="PTHR11758">
    <property type="entry name" value="40S RIBOSOMAL PROTEIN S15A"/>
    <property type="match status" value="1"/>
</dbReference>
<dbReference type="Proteomes" id="UP000247099">
    <property type="component" value="Unassembled WGS sequence"/>
</dbReference>
<dbReference type="EMBL" id="QHJQ01000002">
    <property type="protein sequence ID" value="PXA04961.1"/>
    <property type="molecule type" value="Genomic_DNA"/>
</dbReference>
<dbReference type="SUPFAM" id="SSF56047">
    <property type="entry name" value="Ribosomal protein S8"/>
    <property type="match status" value="1"/>
</dbReference>
<organism evidence="8 9">
    <name type="scientific">Coraliomargarita sinensis</name>
    <dbReference type="NCBI Taxonomy" id="2174842"/>
    <lineage>
        <taxon>Bacteria</taxon>
        <taxon>Pseudomonadati</taxon>
        <taxon>Verrucomicrobiota</taxon>
        <taxon>Opitutia</taxon>
        <taxon>Puniceicoccales</taxon>
        <taxon>Coraliomargaritaceae</taxon>
        <taxon>Coraliomargarita</taxon>
    </lineage>
</organism>
<comment type="subunit">
    <text evidence="5 6">Part of the 30S ribosomal subunit. Contacts proteins S5 and S12.</text>
</comment>
<comment type="caution">
    <text evidence="8">The sequence shown here is derived from an EMBL/GenBank/DDBJ whole genome shotgun (WGS) entry which is preliminary data.</text>
</comment>
<dbReference type="AlphaFoldDB" id="A0A317ZNJ3"/>
<name>A0A317ZNJ3_9BACT</name>